<feature type="region of interest" description="Disordered" evidence="4">
    <location>
        <begin position="184"/>
        <end position="262"/>
    </location>
</feature>
<keyword evidence="1 3" id="KW-0963">Cytoplasm</keyword>
<feature type="domain" description="Ribosome maturation factor RimP N-terminal" evidence="5">
    <location>
        <begin position="20"/>
        <end position="92"/>
    </location>
</feature>
<dbReference type="CDD" id="cd01734">
    <property type="entry name" value="YlxS_C"/>
    <property type="match status" value="1"/>
</dbReference>
<evidence type="ECO:0000313" key="7">
    <source>
        <dbReference type="EMBL" id="WOJ90638.1"/>
    </source>
</evidence>
<evidence type="ECO:0000256" key="2">
    <source>
        <dbReference type="ARBA" id="ARBA00022517"/>
    </source>
</evidence>
<dbReference type="EMBL" id="CP136862">
    <property type="protein sequence ID" value="WOJ90638.1"/>
    <property type="molecule type" value="Genomic_DNA"/>
</dbReference>
<comment type="function">
    <text evidence="3">Required for maturation of 30S ribosomal subunits.</text>
</comment>
<dbReference type="NCBIfam" id="NF000932">
    <property type="entry name" value="PRK00092.2-5"/>
    <property type="match status" value="1"/>
</dbReference>
<dbReference type="InterPro" id="IPR028998">
    <property type="entry name" value="RimP_C"/>
</dbReference>
<evidence type="ECO:0000256" key="4">
    <source>
        <dbReference type="SAM" id="MobiDB-lite"/>
    </source>
</evidence>
<dbReference type="Pfam" id="PF17384">
    <property type="entry name" value="DUF150_C"/>
    <property type="match status" value="1"/>
</dbReference>
<dbReference type="Gene3D" id="3.30.300.70">
    <property type="entry name" value="RimP-like superfamily, N-terminal"/>
    <property type="match status" value="1"/>
</dbReference>
<organism evidence="7 8">
    <name type="scientific">Methylocapsa polymorpha</name>
    <dbReference type="NCBI Taxonomy" id="3080828"/>
    <lineage>
        <taxon>Bacteria</taxon>
        <taxon>Pseudomonadati</taxon>
        <taxon>Pseudomonadota</taxon>
        <taxon>Alphaproteobacteria</taxon>
        <taxon>Hyphomicrobiales</taxon>
        <taxon>Beijerinckiaceae</taxon>
        <taxon>Methylocapsa</taxon>
    </lineage>
</organism>
<dbReference type="SUPFAM" id="SSF75420">
    <property type="entry name" value="YhbC-like, N-terminal domain"/>
    <property type="match status" value="1"/>
</dbReference>
<dbReference type="PANTHER" id="PTHR33867:SF1">
    <property type="entry name" value="RIBOSOME MATURATION FACTOR RIMP"/>
    <property type="match status" value="1"/>
</dbReference>
<dbReference type="RefSeq" id="WP_407340224.1">
    <property type="nucleotide sequence ID" value="NZ_CP136862.1"/>
</dbReference>
<dbReference type="InterPro" id="IPR036847">
    <property type="entry name" value="RimP_C_sf"/>
</dbReference>
<evidence type="ECO:0000256" key="1">
    <source>
        <dbReference type="ARBA" id="ARBA00022490"/>
    </source>
</evidence>
<evidence type="ECO:0000259" key="6">
    <source>
        <dbReference type="Pfam" id="PF17384"/>
    </source>
</evidence>
<gene>
    <name evidence="3 7" type="primary">rimP</name>
    <name evidence="7" type="ORF">RZS28_04925</name>
</gene>
<evidence type="ECO:0000313" key="8">
    <source>
        <dbReference type="Proteomes" id="UP001626536"/>
    </source>
</evidence>
<reference evidence="7 8" key="1">
    <citation type="submission" date="2023-10" db="EMBL/GenBank/DDBJ databases">
        <title>Novel methanotroph of the genus Methylocapsa from a subarctic wetland.</title>
        <authorList>
            <person name="Belova S.E."/>
            <person name="Oshkin I.Y."/>
            <person name="Miroshnikov K."/>
            <person name="Dedysh S.N."/>
        </authorList>
    </citation>
    <scope>NUCLEOTIDE SEQUENCE [LARGE SCALE GENOMIC DNA]</scope>
    <source>
        <strain evidence="7 8">RX1</strain>
    </source>
</reference>
<name>A0ABZ0HVR0_9HYPH</name>
<evidence type="ECO:0000256" key="3">
    <source>
        <dbReference type="HAMAP-Rule" id="MF_01077"/>
    </source>
</evidence>
<dbReference type="InterPro" id="IPR003728">
    <property type="entry name" value="Ribosome_maturation_RimP"/>
</dbReference>
<evidence type="ECO:0000259" key="5">
    <source>
        <dbReference type="Pfam" id="PF02576"/>
    </source>
</evidence>
<feature type="domain" description="Ribosome maturation factor RimP C-terminal" evidence="6">
    <location>
        <begin position="95"/>
        <end position="168"/>
    </location>
</feature>
<dbReference type="Pfam" id="PF02576">
    <property type="entry name" value="RimP_N"/>
    <property type="match status" value="1"/>
</dbReference>
<protein>
    <recommendedName>
        <fullName evidence="3">Ribosome maturation factor RimP</fullName>
    </recommendedName>
</protein>
<keyword evidence="2 3" id="KW-0690">Ribosome biogenesis</keyword>
<proteinExistence type="inferred from homology"/>
<feature type="compositionally biased region" description="Polar residues" evidence="4">
    <location>
        <begin position="234"/>
        <end position="252"/>
    </location>
</feature>
<accession>A0ABZ0HVR0</accession>
<dbReference type="InterPro" id="IPR028989">
    <property type="entry name" value="RimP_N"/>
</dbReference>
<sequence length="262" mass="28338">MLDEPRFVEETGVALRIAQIARPVLADLGYRLVRVKLSAQAGTTVQIMAERPDGSMNVNDCEIVSAALSPVLDVEDPVKQAYRLEISSPGIDRPLVRASDFRRALAQEARVELTTAIDGRKRFRGYIGEIEGEGQAAVVNFERNDAKPDEAVEVKLALRDIAEAKLMLTEALIRQSLRAAKATLAGESETEDEADDLAAKSDGPQPRPLRGPGRFAASKESKSKPLLPAGVKSQFKQSKVTNARSGKAQTTAPRGPQRPSAK</sequence>
<dbReference type="PANTHER" id="PTHR33867">
    <property type="entry name" value="RIBOSOME MATURATION FACTOR RIMP"/>
    <property type="match status" value="1"/>
</dbReference>
<keyword evidence="8" id="KW-1185">Reference proteome</keyword>
<dbReference type="SUPFAM" id="SSF74942">
    <property type="entry name" value="YhbC-like, C-terminal domain"/>
    <property type="match status" value="1"/>
</dbReference>
<comment type="similarity">
    <text evidence="3">Belongs to the RimP family.</text>
</comment>
<comment type="subcellular location">
    <subcellularLocation>
        <location evidence="3">Cytoplasm</location>
    </subcellularLocation>
</comment>
<dbReference type="HAMAP" id="MF_01077">
    <property type="entry name" value="RimP"/>
    <property type="match status" value="1"/>
</dbReference>
<dbReference type="InterPro" id="IPR035956">
    <property type="entry name" value="RimP_N_sf"/>
</dbReference>
<dbReference type="Proteomes" id="UP001626536">
    <property type="component" value="Chromosome"/>
</dbReference>